<proteinExistence type="predicted"/>
<feature type="region of interest" description="Disordered" evidence="1">
    <location>
        <begin position="1"/>
        <end position="25"/>
    </location>
</feature>
<keyword evidence="3" id="KW-1185">Reference proteome</keyword>
<protein>
    <submittedName>
        <fullName evidence="2">Uncharacterized protein</fullName>
    </submittedName>
</protein>
<sequence length="79" mass="8588">MGNESSTTETLTEAESLSGRDNRALLSQPVLPEVPVITGVEEGRGAADQEDKEELEFPHDLLPSLDFSSELNIWECSLG</sequence>
<feature type="compositionally biased region" description="Low complexity" evidence="1">
    <location>
        <begin position="1"/>
        <end position="17"/>
    </location>
</feature>
<evidence type="ECO:0000313" key="3">
    <source>
        <dbReference type="Proteomes" id="UP001345963"/>
    </source>
</evidence>
<gene>
    <name evidence="2" type="ORF">ATANTOWER_032122</name>
</gene>
<evidence type="ECO:0000256" key="1">
    <source>
        <dbReference type="SAM" id="MobiDB-lite"/>
    </source>
</evidence>
<comment type="caution">
    <text evidence="2">The sequence shown here is derived from an EMBL/GenBank/DDBJ whole genome shotgun (WGS) entry which is preliminary data.</text>
</comment>
<accession>A0ABU7AVN4</accession>
<evidence type="ECO:0000313" key="2">
    <source>
        <dbReference type="EMBL" id="MED6242033.1"/>
    </source>
</evidence>
<dbReference type="Proteomes" id="UP001345963">
    <property type="component" value="Unassembled WGS sequence"/>
</dbReference>
<reference evidence="2 3" key="1">
    <citation type="submission" date="2021-07" db="EMBL/GenBank/DDBJ databases">
        <authorList>
            <person name="Palmer J.M."/>
        </authorList>
    </citation>
    <scope>NUCLEOTIDE SEQUENCE [LARGE SCALE GENOMIC DNA]</scope>
    <source>
        <strain evidence="2 3">AT_MEX2019</strain>
        <tissue evidence="2">Muscle</tissue>
    </source>
</reference>
<feature type="non-terminal residue" evidence="2">
    <location>
        <position position="79"/>
    </location>
</feature>
<name>A0ABU7AVN4_9TELE</name>
<organism evidence="2 3">
    <name type="scientific">Ataeniobius toweri</name>
    <dbReference type="NCBI Taxonomy" id="208326"/>
    <lineage>
        <taxon>Eukaryota</taxon>
        <taxon>Metazoa</taxon>
        <taxon>Chordata</taxon>
        <taxon>Craniata</taxon>
        <taxon>Vertebrata</taxon>
        <taxon>Euteleostomi</taxon>
        <taxon>Actinopterygii</taxon>
        <taxon>Neopterygii</taxon>
        <taxon>Teleostei</taxon>
        <taxon>Neoteleostei</taxon>
        <taxon>Acanthomorphata</taxon>
        <taxon>Ovalentaria</taxon>
        <taxon>Atherinomorphae</taxon>
        <taxon>Cyprinodontiformes</taxon>
        <taxon>Goodeidae</taxon>
        <taxon>Ataeniobius</taxon>
    </lineage>
</organism>
<dbReference type="EMBL" id="JAHUTI010030433">
    <property type="protein sequence ID" value="MED6242033.1"/>
    <property type="molecule type" value="Genomic_DNA"/>
</dbReference>